<protein>
    <submittedName>
        <fullName evidence="1">Uncharacterized protein</fullName>
    </submittedName>
</protein>
<dbReference type="AlphaFoldDB" id="A0A9X6NFB1"/>
<dbReference type="Proteomes" id="UP000192578">
    <property type="component" value="Unassembled WGS sequence"/>
</dbReference>
<evidence type="ECO:0000313" key="2">
    <source>
        <dbReference type="Proteomes" id="UP000192578"/>
    </source>
</evidence>
<dbReference type="OrthoDB" id="10521897at2759"/>
<dbReference type="EMBL" id="MTYJ01000235">
    <property type="protein sequence ID" value="OWA51683.1"/>
    <property type="molecule type" value="Genomic_DNA"/>
</dbReference>
<reference evidence="2" key="1">
    <citation type="submission" date="2017-01" db="EMBL/GenBank/DDBJ databases">
        <title>Comparative genomics of anhydrobiosis in the tardigrade Hypsibius dujardini.</title>
        <authorList>
            <person name="Yoshida Y."/>
            <person name="Koutsovoulos G."/>
            <person name="Laetsch D."/>
            <person name="Stevens L."/>
            <person name="Kumar S."/>
            <person name="Horikawa D."/>
            <person name="Ishino K."/>
            <person name="Komine S."/>
            <person name="Tomita M."/>
            <person name="Blaxter M."/>
            <person name="Arakawa K."/>
        </authorList>
    </citation>
    <scope>NUCLEOTIDE SEQUENCE [LARGE SCALE GENOMIC DNA]</scope>
    <source>
        <strain evidence="2">Z151</strain>
    </source>
</reference>
<proteinExistence type="predicted"/>
<gene>
    <name evidence="1" type="ORF">BV898_16156</name>
</gene>
<comment type="caution">
    <text evidence="1">The sequence shown here is derived from an EMBL/GenBank/DDBJ whole genome shotgun (WGS) entry which is preliminary data.</text>
</comment>
<name>A0A9X6NFB1_HYPEX</name>
<evidence type="ECO:0000313" key="1">
    <source>
        <dbReference type="EMBL" id="OWA51683.1"/>
    </source>
</evidence>
<organism evidence="1 2">
    <name type="scientific">Hypsibius exemplaris</name>
    <name type="common">Freshwater tardigrade</name>
    <dbReference type="NCBI Taxonomy" id="2072580"/>
    <lineage>
        <taxon>Eukaryota</taxon>
        <taxon>Metazoa</taxon>
        <taxon>Ecdysozoa</taxon>
        <taxon>Tardigrada</taxon>
        <taxon>Eutardigrada</taxon>
        <taxon>Parachela</taxon>
        <taxon>Hypsibioidea</taxon>
        <taxon>Hypsibiidae</taxon>
        <taxon>Hypsibius</taxon>
    </lineage>
</organism>
<sequence length="298" mass="32883">MTTTEGLETQTVMKTEAVDTGESNRDKELTKVGTALSQRKFIPRNAIVQLDGGPFLKDETLPKASANPANGLSDVPLAPPNTLTSPAVPAMLVTKLDEHILGETLMTSISPSLRLTNNTVTLTQTGPMEDPFLTNEDLSEEDRNKAIAWAAAAQGVQHIGFLPECVLKTGFRIKKYGLWMPMEMCVDYQHQRLTLMCPDSISDVLLRRMVAHRIEVGDVRVETPISHKYKPGSRESAASVNSHGVSVPHFSKRRVKMARTDGLGKYRLIAPSTEYRDRLLDILYMMNGPTEISASSDF</sequence>
<accession>A0A9X6NFB1</accession>
<keyword evidence="2" id="KW-1185">Reference proteome</keyword>